<gene>
    <name evidence="4" type="ORF">AWC38_SpisGene21713</name>
</gene>
<name>A0A2B4RCY1_STYPI</name>
<keyword evidence="2" id="KW-0812">Transmembrane</keyword>
<evidence type="ECO:0000259" key="3">
    <source>
        <dbReference type="Pfam" id="PF01145"/>
    </source>
</evidence>
<protein>
    <recommendedName>
        <fullName evidence="3">Band 7 domain-containing protein</fullName>
    </recommendedName>
</protein>
<dbReference type="PANTHER" id="PTHR42911:SF1">
    <property type="entry name" value="MODULATOR OF FTSH PROTEASE HFLC"/>
    <property type="match status" value="1"/>
</dbReference>
<keyword evidence="2" id="KW-1133">Transmembrane helix</keyword>
<feature type="coiled-coil region" evidence="1">
    <location>
        <begin position="185"/>
        <end position="241"/>
    </location>
</feature>
<keyword evidence="1" id="KW-0175">Coiled coil</keyword>
<keyword evidence="2" id="KW-0472">Membrane</keyword>
<accession>A0A2B4RCY1</accession>
<feature type="transmembrane region" description="Helical" evidence="2">
    <location>
        <begin position="12"/>
        <end position="31"/>
    </location>
</feature>
<organism evidence="4 5">
    <name type="scientific">Stylophora pistillata</name>
    <name type="common">Smooth cauliflower coral</name>
    <dbReference type="NCBI Taxonomy" id="50429"/>
    <lineage>
        <taxon>Eukaryota</taxon>
        <taxon>Metazoa</taxon>
        <taxon>Cnidaria</taxon>
        <taxon>Anthozoa</taxon>
        <taxon>Hexacorallia</taxon>
        <taxon>Scleractinia</taxon>
        <taxon>Astrocoeniina</taxon>
        <taxon>Pocilloporidae</taxon>
        <taxon>Stylophora</taxon>
    </lineage>
</organism>
<comment type="caution">
    <text evidence="4">The sequence shown here is derived from an EMBL/GenBank/DDBJ whole genome shotgun (WGS) entry which is preliminary data.</text>
</comment>
<dbReference type="Gene3D" id="3.30.479.30">
    <property type="entry name" value="Band 7 domain"/>
    <property type="match status" value="1"/>
</dbReference>
<dbReference type="AlphaFoldDB" id="A0A2B4RCY1"/>
<dbReference type="OrthoDB" id="190994at2759"/>
<evidence type="ECO:0000313" key="4">
    <source>
        <dbReference type="EMBL" id="PFX14155.1"/>
    </source>
</evidence>
<dbReference type="PANTHER" id="PTHR42911">
    <property type="entry name" value="MODULATOR OF FTSH PROTEASE HFLC"/>
    <property type="match status" value="1"/>
</dbReference>
<dbReference type="STRING" id="50429.A0A2B4RCY1"/>
<proteinExistence type="predicted"/>
<dbReference type="Proteomes" id="UP000225706">
    <property type="component" value="Unassembled WGS sequence"/>
</dbReference>
<keyword evidence="5" id="KW-1185">Reference proteome</keyword>
<evidence type="ECO:0000256" key="1">
    <source>
        <dbReference type="SAM" id="Coils"/>
    </source>
</evidence>
<dbReference type="SUPFAM" id="SSF117892">
    <property type="entry name" value="Band 7/SPFH domain"/>
    <property type="match status" value="1"/>
</dbReference>
<evidence type="ECO:0000256" key="2">
    <source>
        <dbReference type="SAM" id="Phobius"/>
    </source>
</evidence>
<evidence type="ECO:0000313" key="5">
    <source>
        <dbReference type="Proteomes" id="UP000225706"/>
    </source>
</evidence>
<dbReference type="EMBL" id="LSMT01000829">
    <property type="protein sequence ID" value="PFX14155.1"/>
    <property type="molecule type" value="Genomic_DNA"/>
</dbReference>
<sequence length="306" mass="34035">MVCDISRSAKIAGVVFIAAIIFIGAMVGTSLRKLSTEEVGVAYNIHEKKLSSEVKREGLHSGSPGYRFIIFPSVFQSISFEELECLNKDGIEIELNVQFQYRARPKELRDLILQFKDKDSYLKLLKSIAESATQDSCSAFNTTHLQSERASFQDLVRKTIGRRFGSVGADVEDLQVQNIMRPESYEKVIRTKEAAKENIKIAESERPRLVVQAKTEKEEAVKQAEITIQRAESEARVLLSKAEAEASSIRAAYAAETAAFQQLQNETLSNSVAGLLSYLGVRLIAENNNTVNVALEAPAKTKYTYT</sequence>
<reference evidence="5" key="1">
    <citation type="journal article" date="2017" name="bioRxiv">
        <title>Comparative analysis of the genomes of Stylophora pistillata and Acropora digitifera provides evidence for extensive differences between species of corals.</title>
        <authorList>
            <person name="Voolstra C.R."/>
            <person name="Li Y."/>
            <person name="Liew Y.J."/>
            <person name="Baumgarten S."/>
            <person name="Zoccola D."/>
            <person name="Flot J.-F."/>
            <person name="Tambutte S."/>
            <person name="Allemand D."/>
            <person name="Aranda M."/>
        </authorList>
    </citation>
    <scope>NUCLEOTIDE SEQUENCE [LARGE SCALE GENOMIC DNA]</scope>
</reference>
<feature type="domain" description="Band 7" evidence="3">
    <location>
        <begin position="34"/>
        <end position="210"/>
    </location>
</feature>
<dbReference type="Pfam" id="PF01145">
    <property type="entry name" value="Band_7"/>
    <property type="match status" value="1"/>
</dbReference>
<dbReference type="InterPro" id="IPR001107">
    <property type="entry name" value="Band_7"/>
</dbReference>
<dbReference type="InterPro" id="IPR036013">
    <property type="entry name" value="Band_7/SPFH_dom_sf"/>
</dbReference>